<dbReference type="PANTHER" id="PTHR21716:SF53">
    <property type="entry name" value="PERMEASE PERM-RELATED"/>
    <property type="match status" value="1"/>
</dbReference>
<keyword evidence="4" id="KW-1003">Cell membrane</keyword>
<dbReference type="Proteomes" id="UP000030101">
    <property type="component" value="Unassembled WGS sequence"/>
</dbReference>
<comment type="caution">
    <text evidence="9">The sequence shown here is derived from an EMBL/GenBank/DDBJ whole genome shotgun (WGS) entry which is preliminary data.</text>
</comment>
<sequence length="387" mass="43489">MIKDFFDRPFTLDRLSKIFFSVLFAALGIFLFQKLSGILIPFILAWIIAHLLMPLVYFFEKKLKIRSRALSVLTVLILVGGTISGIIIAIWPSLTAEANKAWELLQTYASFEALKSILPPSVVEQLEQYPDVASVMNEFNMENLIKTLQQFLSKSVSILASTFSIIMSTTVVFLFLLYLIFIMLDYERLNAGFMKLIPDHLKPFVIEMGHNVEYYLTNYFKGQSLIALCVGVLLSIGYSIQGLPLGILLGMLIGLLNLVPYLQILGLLPIVFLSMLHSAETGQHLGIVLAISLGILLLVQIIQDTFLTPRIMGKTMGMMPAVILISLSIFGYLFGLLGMVIALPATMILYTFHMKYIVGKPVENLELEQKKADPLWSKIVKKTRRKK</sequence>
<gene>
    <name evidence="9" type="ORF">HQ43_00615</name>
</gene>
<dbReference type="PANTHER" id="PTHR21716">
    <property type="entry name" value="TRANSMEMBRANE PROTEIN"/>
    <property type="match status" value="1"/>
</dbReference>
<evidence type="ECO:0000313" key="9">
    <source>
        <dbReference type="EMBL" id="KGN93668.1"/>
    </source>
</evidence>
<dbReference type="InterPro" id="IPR002549">
    <property type="entry name" value="AI-2E-like"/>
</dbReference>
<evidence type="ECO:0000256" key="4">
    <source>
        <dbReference type="ARBA" id="ARBA00022475"/>
    </source>
</evidence>
<evidence type="ECO:0000256" key="2">
    <source>
        <dbReference type="ARBA" id="ARBA00009773"/>
    </source>
</evidence>
<feature type="transmembrane region" description="Helical" evidence="8">
    <location>
        <begin position="158"/>
        <end position="184"/>
    </location>
</feature>
<dbReference type="EMBL" id="JQZV01000001">
    <property type="protein sequence ID" value="KGN93668.1"/>
    <property type="molecule type" value="Genomic_DNA"/>
</dbReference>
<feature type="transmembrane region" description="Helical" evidence="8">
    <location>
        <begin position="224"/>
        <end position="241"/>
    </location>
</feature>
<accession>A0ABR4XPL4</accession>
<dbReference type="RefSeq" id="WP_036788344.1">
    <property type="nucleotide sequence ID" value="NZ_JQZV01000001.1"/>
</dbReference>
<reference evidence="9 10" key="1">
    <citation type="submission" date="2014-08" db="EMBL/GenBank/DDBJ databases">
        <title>Porphyromonas canoris strain:OH2762 Genome sequencing.</title>
        <authorList>
            <person name="Wallis C."/>
            <person name="Deusch O."/>
            <person name="O'Flynn C."/>
            <person name="Davis I."/>
            <person name="Jospin G."/>
            <person name="Darling A.E."/>
            <person name="Coil D.A."/>
            <person name="Alexiev A."/>
            <person name="Horsfall A."/>
            <person name="Kirkwood N."/>
            <person name="Harris S."/>
            <person name="Eisen J.A."/>
        </authorList>
    </citation>
    <scope>NUCLEOTIDE SEQUENCE [LARGE SCALE GENOMIC DNA]</scope>
    <source>
        <strain evidence="10">COT-108 OH2762</strain>
    </source>
</reference>
<evidence type="ECO:0000256" key="3">
    <source>
        <dbReference type="ARBA" id="ARBA00022448"/>
    </source>
</evidence>
<keyword evidence="7 8" id="KW-0472">Membrane</keyword>
<feature type="transmembrane region" description="Helical" evidence="8">
    <location>
        <begin position="285"/>
        <end position="302"/>
    </location>
</feature>
<name>A0ABR4XPL4_9PORP</name>
<keyword evidence="10" id="KW-1185">Reference proteome</keyword>
<feature type="transmembrane region" description="Helical" evidence="8">
    <location>
        <begin position="70"/>
        <end position="91"/>
    </location>
</feature>
<organism evidence="9 10">
    <name type="scientific">Porphyromonas canoris</name>
    <dbReference type="NCBI Taxonomy" id="36875"/>
    <lineage>
        <taxon>Bacteria</taxon>
        <taxon>Pseudomonadati</taxon>
        <taxon>Bacteroidota</taxon>
        <taxon>Bacteroidia</taxon>
        <taxon>Bacteroidales</taxon>
        <taxon>Porphyromonadaceae</taxon>
        <taxon>Porphyromonas</taxon>
    </lineage>
</organism>
<evidence type="ECO:0000256" key="7">
    <source>
        <dbReference type="ARBA" id="ARBA00023136"/>
    </source>
</evidence>
<keyword evidence="3" id="KW-0813">Transport</keyword>
<protein>
    <recommendedName>
        <fullName evidence="11">Permease</fullName>
    </recommendedName>
</protein>
<evidence type="ECO:0000256" key="8">
    <source>
        <dbReference type="SAM" id="Phobius"/>
    </source>
</evidence>
<feature type="transmembrane region" description="Helical" evidence="8">
    <location>
        <begin position="322"/>
        <end position="350"/>
    </location>
</feature>
<feature type="transmembrane region" description="Helical" evidence="8">
    <location>
        <begin position="247"/>
        <end position="273"/>
    </location>
</feature>
<evidence type="ECO:0000256" key="6">
    <source>
        <dbReference type="ARBA" id="ARBA00022989"/>
    </source>
</evidence>
<dbReference type="Pfam" id="PF01594">
    <property type="entry name" value="AI-2E_transport"/>
    <property type="match status" value="1"/>
</dbReference>
<feature type="transmembrane region" description="Helical" evidence="8">
    <location>
        <begin position="12"/>
        <end position="32"/>
    </location>
</feature>
<comment type="subcellular location">
    <subcellularLocation>
        <location evidence="1">Cell membrane</location>
        <topology evidence="1">Multi-pass membrane protein</topology>
    </subcellularLocation>
</comment>
<keyword evidence="5 8" id="KW-0812">Transmembrane</keyword>
<evidence type="ECO:0008006" key="11">
    <source>
        <dbReference type="Google" id="ProtNLM"/>
    </source>
</evidence>
<feature type="transmembrane region" description="Helical" evidence="8">
    <location>
        <begin position="38"/>
        <end position="58"/>
    </location>
</feature>
<evidence type="ECO:0000313" key="10">
    <source>
        <dbReference type="Proteomes" id="UP000030101"/>
    </source>
</evidence>
<evidence type="ECO:0000256" key="5">
    <source>
        <dbReference type="ARBA" id="ARBA00022692"/>
    </source>
</evidence>
<comment type="similarity">
    <text evidence="2">Belongs to the autoinducer-2 exporter (AI-2E) (TC 2.A.86) family.</text>
</comment>
<proteinExistence type="inferred from homology"/>
<evidence type="ECO:0000256" key="1">
    <source>
        <dbReference type="ARBA" id="ARBA00004651"/>
    </source>
</evidence>
<keyword evidence="6 8" id="KW-1133">Transmembrane helix</keyword>